<dbReference type="Proteomes" id="UP000034416">
    <property type="component" value="Unassembled WGS sequence"/>
</dbReference>
<dbReference type="EMBL" id="LASW01000001">
    <property type="protein sequence ID" value="KKC01355.1"/>
    <property type="molecule type" value="Genomic_DNA"/>
</dbReference>
<accession>A0A0F5N3A7</accession>
<reference evidence="3 6" key="3">
    <citation type="submission" date="2016-12" db="EMBL/GenBank/DDBJ databases">
        <title>The new phylogeny of genus Mycobacterium.</title>
        <authorList>
            <person name="Tortoli E."/>
            <person name="Trovato A."/>
            <person name="Cirillo D.M."/>
        </authorList>
    </citation>
    <scope>NUCLEOTIDE SEQUENCE [LARGE SCALE GENOMIC DNA]</scope>
    <source>
        <strain evidence="3 6">DSM 44942</strain>
    </source>
</reference>
<evidence type="ECO:0000313" key="4">
    <source>
        <dbReference type="EMBL" id="TXI60573.1"/>
    </source>
</evidence>
<dbReference type="Proteomes" id="UP000321797">
    <property type="component" value="Unassembled WGS sequence"/>
</dbReference>
<gene>
    <name evidence="3" type="ORF">BST15_01785</name>
    <name evidence="4" type="ORF">E6Q54_00245</name>
    <name evidence="2" type="ORF">WR43_00130</name>
</gene>
<dbReference type="EMBL" id="SSGD01000002">
    <property type="protein sequence ID" value="TXI60573.1"/>
    <property type="molecule type" value="Genomic_DNA"/>
</dbReference>
<dbReference type="AlphaFoldDB" id="A0A0F5N3A7"/>
<reference evidence="2" key="2">
    <citation type="submission" date="2015-04" db="EMBL/GenBank/DDBJ databases">
        <title>Genome sequence of Mycobacterium arupense strain GUC1.</title>
        <authorList>
            <person name="Greninger A.L."/>
            <person name="Cunningham G."/>
            <person name="Chiu C.Y."/>
            <person name="Miller S."/>
        </authorList>
    </citation>
    <scope>NUCLEOTIDE SEQUENCE</scope>
    <source>
        <strain evidence="2">GUC1</strain>
    </source>
</reference>
<dbReference type="Proteomes" id="UP000192327">
    <property type="component" value="Unassembled WGS sequence"/>
</dbReference>
<evidence type="ECO:0000313" key="6">
    <source>
        <dbReference type="Proteomes" id="UP000192327"/>
    </source>
</evidence>
<reference evidence="5" key="1">
    <citation type="submission" date="2015-04" db="EMBL/GenBank/DDBJ databases">
        <title>Genome sequence of Mycobacterium arupense GUC1.</title>
        <authorList>
            <person name="Greninger A.L."/>
            <person name="Cunningham G."/>
            <person name="Chiu C.Y."/>
            <person name="Miller S."/>
        </authorList>
    </citation>
    <scope>NUCLEOTIDE SEQUENCE [LARGE SCALE GENOMIC DNA]</scope>
    <source>
        <strain evidence="5">GUC1</strain>
    </source>
</reference>
<dbReference type="PATRIC" id="fig|342002.3.peg.308"/>
<keyword evidence="1" id="KW-0732">Signal</keyword>
<organism evidence="2 5">
    <name type="scientific">Mycolicibacter arupensis</name>
    <dbReference type="NCBI Taxonomy" id="342002"/>
    <lineage>
        <taxon>Bacteria</taxon>
        <taxon>Bacillati</taxon>
        <taxon>Actinomycetota</taxon>
        <taxon>Actinomycetes</taxon>
        <taxon>Mycobacteriales</taxon>
        <taxon>Mycobacteriaceae</taxon>
        <taxon>Mycolicibacter</taxon>
    </lineage>
</organism>
<sequence>MAMRKIDALSGLVVGVALAVAPVAVADGDSAGADFSWVLEGQIQSMNFLFESQATLAGVADKVIDVSDANPFLTIAQEDVNAELGAMLYGINWEDEISAEPGAYSLFNGALTQFIDSNNVLLFAILNGGDQIDFEDAADYLFGSDAAIAAGLAGDSAWEDAALFFQAGLADIGGYFAIDV</sequence>
<comment type="caution">
    <text evidence="2">The sequence shown here is derived from an EMBL/GenBank/DDBJ whole genome shotgun (WGS) entry which is preliminary data.</text>
</comment>
<reference evidence="4 7" key="4">
    <citation type="submission" date="2018-09" db="EMBL/GenBank/DDBJ databases">
        <title>Metagenome Assembled Genomes from an Advanced Water Purification Facility.</title>
        <authorList>
            <person name="Stamps B.W."/>
            <person name="Spear J.R."/>
        </authorList>
    </citation>
    <scope>NUCLEOTIDE SEQUENCE [LARGE SCALE GENOMIC DNA]</scope>
    <source>
        <strain evidence="4">Bin_29_2</strain>
    </source>
</reference>
<evidence type="ECO:0008006" key="8">
    <source>
        <dbReference type="Google" id="ProtNLM"/>
    </source>
</evidence>
<dbReference type="EMBL" id="MVHH01000002">
    <property type="protein sequence ID" value="ORA00853.1"/>
    <property type="molecule type" value="Genomic_DNA"/>
</dbReference>
<proteinExistence type="predicted"/>
<evidence type="ECO:0000313" key="2">
    <source>
        <dbReference type="EMBL" id="KKC01355.1"/>
    </source>
</evidence>
<evidence type="ECO:0000313" key="5">
    <source>
        <dbReference type="Proteomes" id="UP000034416"/>
    </source>
</evidence>
<feature type="signal peptide" evidence="1">
    <location>
        <begin position="1"/>
        <end position="26"/>
    </location>
</feature>
<dbReference type="STRING" id="342002.BST15_01785"/>
<protein>
    <recommendedName>
        <fullName evidence="8">Porin</fullName>
    </recommendedName>
</protein>
<evidence type="ECO:0000256" key="1">
    <source>
        <dbReference type="SAM" id="SignalP"/>
    </source>
</evidence>
<dbReference type="OrthoDB" id="4761937at2"/>
<keyword evidence="6" id="KW-1185">Reference proteome</keyword>
<name>A0A0F5N3A7_9MYCO</name>
<evidence type="ECO:0000313" key="7">
    <source>
        <dbReference type="Proteomes" id="UP000321797"/>
    </source>
</evidence>
<evidence type="ECO:0000313" key="3">
    <source>
        <dbReference type="EMBL" id="ORA00853.1"/>
    </source>
</evidence>
<feature type="chain" id="PRO_5044542260" description="Porin" evidence="1">
    <location>
        <begin position="27"/>
        <end position="180"/>
    </location>
</feature>